<evidence type="ECO:0000313" key="1">
    <source>
        <dbReference type="EMBL" id="TAX81166.1"/>
    </source>
</evidence>
<evidence type="ECO:0000313" key="2">
    <source>
        <dbReference type="Proteomes" id="UP000291659"/>
    </source>
</evidence>
<sequence length="87" mass="9431">MLEFSGATIFATRFYAAIASAQSVGASLKQAKVMMKSGFLDDAKLPECVARKGVDVDKLVLVTNALETRSFHRLQVLPVDGATRRTN</sequence>
<gene>
    <name evidence="1" type="ORF">ELH98_08850</name>
</gene>
<protein>
    <submittedName>
        <fullName evidence="1">Uncharacterized protein</fullName>
    </submittedName>
</protein>
<dbReference type="EMBL" id="SIOX01000001">
    <property type="protein sequence ID" value="TAX81166.1"/>
    <property type="molecule type" value="Genomic_DNA"/>
</dbReference>
<accession>A0ABY1X7J5</accession>
<name>A0ABY1X7J5_9HYPH</name>
<dbReference type="Proteomes" id="UP000291659">
    <property type="component" value="Unassembled WGS sequence"/>
</dbReference>
<comment type="caution">
    <text evidence="1">The sequence shown here is derived from an EMBL/GenBank/DDBJ whole genome shotgun (WGS) entry which is preliminary data.</text>
</comment>
<keyword evidence="2" id="KW-1185">Reference proteome</keyword>
<organism evidence="1 2">
    <name type="scientific">Rhizobium ruizarguesonis</name>
    <dbReference type="NCBI Taxonomy" id="2081791"/>
    <lineage>
        <taxon>Bacteria</taxon>
        <taxon>Pseudomonadati</taxon>
        <taxon>Pseudomonadota</taxon>
        <taxon>Alphaproteobacteria</taxon>
        <taxon>Hyphomicrobiales</taxon>
        <taxon>Rhizobiaceae</taxon>
        <taxon>Rhizobium/Agrobacterium group</taxon>
        <taxon>Rhizobium</taxon>
    </lineage>
</organism>
<proteinExistence type="predicted"/>
<dbReference type="RefSeq" id="WP_130762912.1">
    <property type="nucleotide sequence ID" value="NZ_SILL01000001.1"/>
</dbReference>
<reference evidence="1 2" key="1">
    <citation type="submission" date="2019-02" db="EMBL/GenBank/DDBJ databases">
        <title>The genomic architecture of introgression among sibling species of bacteria.</title>
        <authorList>
            <person name="Cavassim M.I.A."/>
            <person name="Moeskjaer S."/>
            <person name="Moslemi C."/>
            <person name="Fields B."/>
            <person name="Bachmann A."/>
            <person name="Vilhjalmsson B."/>
            <person name="Schierup M.H."/>
            <person name="Young J.P.W."/>
            <person name="Andersen S.U."/>
        </authorList>
    </citation>
    <scope>NUCLEOTIDE SEQUENCE [LARGE SCALE GENOMIC DNA]</scope>
    <source>
        <strain evidence="1 2">SM141A</strain>
    </source>
</reference>